<proteinExistence type="predicted"/>
<gene>
    <name evidence="2" type="ORF">PBLR_13341</name>
</gene>
<dbReference type="AlphaFoldDB" id="A0A383RF02"/>
<evidence type="ECO:0000313" key="3">
    <source>
        <dbReference type="Proteomes" id="UP000304148"/>
    </source>
</evidence>
<dbReference type="Gene3D" id="2.40.50.660">
    <property type="match status" value="1"/>
</dbReference>
<keyword evidence="1" id="KW-0472">Membrane</keyword>
<keyword evidence="1" id="KW-1133">Transmembrane helix</keyword>
<accession>A0A383RF02</accession>
<keyword evidence="1" id="KW-0812">Transmembrane</keyword>
<feature type="transmembrane region" description="Helical" evidence="1">
    <location>
        <begin position="47"/>
        <end position="68"/>
    </location>
</feature>
<organism evidence="2 3">
    <name type="scientific">Paenibacillus alvei</name>
    <name type="common">Bacillus alvei</name>
    <dbReference type="NCBI Taxonomy" id="44250"/>
    <lineage>
        <taxon>Bacteria</taxon>
        <taxon>Bacillati</taxon>
        <taxon>Bacillota</taxon>
        <taxon>Bacilli</taxon>
        <taxon>Bacillales</taxon>
        <taxon>Paenibacillaceae</taxon>
        <taxon>Paenibacillus</taxon>
    </lineage>
</organism>
<evidence type="ECO:0000313" key="2">
    <source>
        <dbReference type="EMBL" id="SYX84919.1"/>
    </source>
</evidence>
<reference evidence="3" key="1">
    <citation type="submission" date="2018-08" db="EMBL/GenBank/DDBJ databases">
        <authorList>
            <person name="Chevrot R."/>
        </authorList>
    </citation>
    <scope>NUCLEOTIDE SEQUENCE [LARGE SCALE GENOMIC DNA]</scope>
</reference>
<protein>
    <recommendedName>
        <fullName evidence="4">DUF2500 domain-containing protein</fullName>
    </recommendedName>
</protein>
<evidence type="ECO:0008006" key="4">
    <source>
        <dbReference type="Google" id="ProtNLM"/>
    </source>
</evidence>
<dbReference type="InterPro" id="IPR019635">
    <property type="entry name" value="DUF2500"/>
</dbReference>
<dbReference type="Proteomes" id="UP000304148">
    <property type="component" value="Chromosome"/>
</dbReference>
<dbReference type="Pfam" id="PF10694">
    <property type="entry name" value="DUF2500"/>
    <property type="match status" value="1"/>
</dbReference>
<name>A0A383RF02_PAEAL</name>
<evidence type="ECO:0000256" key="1">
    <source>
        <dbReference type="SAM" id="Phobius"/>
    </source>
</evidence>
<dbReference type="EMBL" id="LS992241">
    <property type="protein sequence ID" value="SYX84919.1"/>
    <property type="molecule type" value="Genomic_DNA"/>
</dbReference>
<sequence length="160" mass="18406">MQVLDYDQDGVSYQPYQPGLYSESTDKGAGYCMGVGGFNEPASMFNLMSTIFPIFIVLFIAVFIFVIIKGIMQWNYNNQQPVLTVEAIVTDKRTEVSNSHHADHHSHYSTHYYATFEVESGDRMEFHVKKSDYGLLAAGDRGKLTFQGTRFYEFERYHVR</sequence>